<feature type="region of interest" description="Disordered" evidence="1">
    <location>
        <begin position="121"/>
        <end position="157"/>
    </location>
</feature>
<gene>
    <name evidence="2" type="ORF">EYF80_050989</name>
</gene>
<dbReference type="EMBL" id="SRLO01001332">
    <property type="protein sequence ID" value="TNN38847.1"/>
    <property type="molecule type" value="Genomic_DNA"/>
</dbReference>
<organism evidence="2 3">
    <name type="scientific">Liparis tanakae</name>
    <name type="common">Tanaka's snailfish</name>
    <dbReference type="NCBI Taxonomy" id="230148"/>
    <lineage>
        <taxon>Eukaryota</taxon>
        <taxon>Metazoa</taxon>
        <taxon>Chordata</taxon>
        <taxon>Craniata</taxon>
        <taxon>Vertebrata</taxon>
        <taxon>Euteleostomi</taxon>
        <taxon>Actinopterygii</taxon>
        <taxon>Neopterygii</taxon>
        <taxon>Teleostei</taxon>
        <taxon>Neoteleostei</taxon>
        <taxon>Acanthomorphata</taxon>
        <taxon>Eupercaria</taxon>
        <taxon>Perciformes</taxon>
        <taxon>Cottioidei</taxon>
        <taxon>Cottales</taxon>
        <taxon>Liparidae</taxon>
        <taxon>Liparis</taxon>
    </lineage>
</organism>
<comment type="caution">
    <text evidence="2">The sequence shown here is derived from an EMBL/GenBank/DDBJ whole genome shotgun (WGS) entry which is preliminary data.</text>
</comment>
<feature type="compositionally biased region" description="Polar residues" evidence="1">
    <location>
        <begin position="136"/>
        <end position="145"/>
    </location>
</feature>
<feature type="region of interest" description="Disordered" evidence="1">
    <location>
        <begin position="53"/>
        <end position="77"/>
    </location>
</feature>
<dbReference type="AlphaFoldDB" id="A0A4Z2FCD2"/>
<evidence type="ECO:0000313" key="3">
    <source>
        <dbReference type="Proteomes" id="UP000314294"/>
    </source>
</evidence>
<name>A0A4Z2FCD2_9TELE</name>
<dbReference type="Proteomes" id="UP000314294">
    <property type="component" value="Unassembled WGS sequence"/>
</dbReference>
<accession>A0A4Z2FCD2</accession>
<reference evidence="2 3" key="1">
    <citation type="submission" date="2019-03" db="EMBL/GenBank/DDBJ databases">
        <title>First draft genome of Liparis tanakae, snailfish: a comprehensive survey of snailfish specific genes.</title>
        <authorList>
            <person name="Kim W."/>
            <person name="Song I."/>
            <person name="Jeong J.-H."/>
            <person name="Kim D."/>
            <person name="Kim S."/>
            <person name="Ryu S."/>
            <person name="Song J.Y."/>
            <person name="Lee S.K."/>
        </authorList>
    </citation>
    <scope>NUCLEOTIDE SEQUENCE [LARGE SCALE GENOMIC DNA]</scope>
    <source>
        <tissue evidence="2">Muscle</tissue>
    </source>
</reference>
<keyword evidence="3" id="KW-1185">Reference proteome</keyword>
<protein>
    <submittedName>
        <fullName evidence="2">Uncharacterized protein</fullName>
    </submittedName>
</protein>
<evidence type="ECO:0000313" key="2">
    <source>
        <dbReference type="EMBL" id="TNN38847.1"/>
    </source>
</evidence>
<proteinExistence type="predicted"/>
<evidence type="ECO:0000256" key="1">
    <source>
        <dbReference type="SAM" id="MobiDB-lite"/>
    </source>
</evidence>
<sequence length="191" mass="19494">MAGVRAGPLMVARLLPGAGVVTRFSGAGVVTRVSGAGVVTRVSGPGVVTRLPSSAGSRVLTPASGRHQQHAEKKSKSPCGCHVFGGKVTPLKPLIKGAHLHLAGALSSLLGCSSLQQPAHRGARGRLARRSRDVTQHSPGALTQTHRGRGCGSGSSAGGKRSLFNYGVSRTGFSGPPCRLATVDSRHGRET</sequence>